<dbReference type="Proteomes" id="UP000324832">
    <property type="component" value="Unassembled WGS sequence"/>
</dbReference>
<sequence>MRWREKLSDVNVRKNEMQYDDESTNFMSHVKNPKIKEILTNKLASLLEQLDEEEMSKADVKPVSADNASVYEEKERAKEKERDKEKDIEAKDKQEDKDKNNMLHLAMHNILLQGIIGHMDLRDVYKKTHLLMKVFYGGKNYDAKSQTEHTSKENLRDTGEVTENPCNVEGNFLNELLNCQTLEHDIQKGLKNYSNVDKKTNMYTVGNGHDNTKNGTKKQQEPTLYIKTIIEINDSKNIAKENDSNSRDIRGLIKLIYNGKSVKFDRIDDIQSANDQINRIEEVTIKDEHQPEAVTQTNVINTTKEQWSSDTLVKSMMEALIKQKPYIHDHNLDASKGKRLKREANGFHKNHNEIKIKPPHKKSKQDDDELFIEIETHFDGKGTKGEKKKKIVRNLIDKIQKAIRSDLLHGNKKIEKYLNIAKRHQDPIESKRANIIDHLKFTLGNIQHRQVNPISKTSYIQHILDKNGNSWRRKDLMPAFLSIAKSVNSAELSKVLTDFDNVGENGIPGRFQNPMNVKYRDEINVQSAENSSIFLKDIDGTGFSIGINQYEGEPPDKDSLQLFNGLESLIREFHKRYDSNYNNDTVIQTDSSSENELFTNREQKSLNNFHGIFRRSVDNKSNLYRNFLEKLLYPFYTQNTQVEKLLSKNKLYENCSNPSIINIISKPVRINDLSIAFNNNIFNEIRPLKNSKSMSISRRKKRSLKIKKISNMNSKMKMSKYMNTKTIPKKLLYINNKRHKRNVNKIKIIARERQEQDEKLSSDNKFLIDGGKHFSKNTNSNQDEPGPLESLLLDNTHNSQVNPVEEDLPFGYPDTPFLSNTYEKNKYYEPHLMEKYPHIIFGEMSPSNEYTNEESETQQPNRMQEKFNQRIQPKHSVPSENVQFKFNDNTGIADIIGALVPKSKFKLSVKLSPKNISDMNTGFKEIHTSVNKSYNRNGVHYITVLNVSQISKIENINKTSSNSNSNLAKLPINEALATNLQEREDKMKILLHLHKKRIDNQLNILQKEKNVLETISDNDNNMYQNLKLLNHDTIEYNESSIDNLLRDIEKRFATTTTKHIINPTDKIEHTTEMLQIIKFNRRTAQETTEKNVLVETIIQNNNVTKEILQKIDLNTGLLQKFLEKLSTSLVVKAKEAETERYREILQDNWKNFAPNRKLFQKSEFQNSTHDTPFVYGYQNKAYNAIANVNNAPISQNPSENMIENNLVSKFNKSKFFIDDLEKPEISATIKVNATHDYKLNIVK</sequence>
<accession>A0A5E4QHZ7</accession>
<evidence type="ECO:0000256" key="1">
    <source>
        <dbReference type="SAM" id="MobiDB-lite"/>
    </source>
</evidence>
<dbReference type="EMBL" id="FZQP02003190">
    <property type="protein sequence ID" value="VVC97446.1"/>
    <property type="molecule type" value="Genomic_DNA"/>
</dbReference>
<keyword evidence="3" id="KW-1185">Reference proteome</keyword>
<evidence type="ECO:0000313" key="3">
    <source>
        <dbReference type="Proteomes" id="UP000324832"/>
    </source>
</evidence>
<gene>
    <name evidence="2" type="ORF">LSINAPIS_LOCUS8719</name>
</gene>
<feature type="non-terminal residue" evidence="2">
    <location>
        <position position="1243"/>
    </location>
</feature>
<evidence type="ECO:0000313" key="2">
    <source>
        <dbReference type="EMBL" id="VVC97446.1"/>
    </source>
</evidence>
<protein>
    <submittedName>
        <fullName evidence="2">Uncharacterized protein</fullName>
    </submittedName>
</protein>
<dbReference type="AlphaFoldDB" id="A0A5E4QHZ7"/>
<feature type="compositionally biased region" description="Basic and acidic residues" evidence="1">
    <location>
        <begin position="71"/>
        <end position="100"/>
    </location>
</feature>
<feature type="region of interest" description="Disordered" evidence="1">
    <location>
        <begin position="54"/>
        <end position="100"/>
    </location>
</feature>
<proteinExistence type="predicted"/>
<reference evidence="2 3" key="1">
    <citation type="submission" date="2017-07" db="EMBL/GenBank/DDBJ databases">
        <authorList>
            <person name="Talla V."/>
            <person name="Backstrom N."/>
        </authorList>
    </citation>
    <scope>NUCLEOTIDE SEQUENCE [LARGE SCALE GENOMIC DNA]</scope>
</reference>
<organism evidence="2 3">
    <name type="scientific">Leptidea sinapis</name>
    <dbReference type="NCBI Taxonomy" id="189913"/>
    <lineage>
        <taxon>Eukaryota</taxon>
        <taxon>Metazoa</taxon>
        <taxon>Ecdysozoa</taxon>
        <taxon>Arthropoda</taxon>
        <taxon>Hexapoda</taxon>
        <taxon>Insecta</taxon>
        <taxon>Pterygota</taxon>
        <taxon>Neoptera</taxon>
        <taxon>Endopterygota</taxon>
        <taxon>Lepidoptera</taxon>
        <taxon>Glossata</taxon>
        <taxon>Ditrysia</taxon>
        <taxon>Papilionoidea</taxon>
        <taxon>Pieridae</taxon>
        <taxon>Dismorphiinae</taxon>
        <taxon>Leptidea</taxon>
    </lineage>
</organism>
<name>A0A5E4QHZ7_9NEOP</name>